<keyword evidence="8 12" id="KW-0472">Membrane</keyword>
<keyword evidence="5" id="KW-0249">Electron transport</keyword>
<evidence type="ECO:0000313" key="13">
    <source>
        <dbReference type="EMBL" id="OGZ57653.1"/>
    </source>
</evidence>
<evidence type="ECO:0000256" key="8">
    <source>
        <dbReference type="ARBA" id="ARBA00023136"/>
    </source>
</evidence>
<dbReference type="AlphaFoldDB" id="A0A1G2H5B2"/>
<feature type="transmembrane region" description="Helical" evidence="12">
    <location>
        <begin position="39"/>
        <end position="57"/>
    </location>
</feature>
<dbReference type="SUPFAM" id="SSF158442">
    <property type="entry name" value="DsbB-like"/>
    <property type="match status" value="1"/>
</dbReference>
<keyword evidence="11" id="KW-0676">Redox-active center</keyword>
<dbReference type="InterPro" id="IPR012187">
    <property type="entry name" value="Disulphide_bond_form_BdbC"/>
</dbReference>
<evidence type="ECO:0000256" key="10">
    <source>
        <dbReference type="ARBA" id="ARBA00023186"/>
    </source>
</evidence>
<evidence type="ECO:0000313" key="14">
    <source>
        <dbReference type="Proteomes" id="UP000177932"/>
    </source>
</evidence>
<gene>
    <name evidence="13" type="ORF">A2827_01250</name>
</gene>
<organism evidence="13 14">
    <name type="scientific">Candidatus Spechtbacteria bacterium RIFCSPHIGHO2_01_FULL_43_30</name>
    <dbReference type="NCBI Taxonomy" id="1802158"/>
    <lineage>
        <taxon>Bacteria</taxon>
        <taxon>Candidatus Spechtiibacteriota</taxon>
    </lineage>
</organism>
<dbReference type="EMBL" id="MHOD01000025">
    <property type="protein sequence ID" value="OGZ57653.1"/>
    <property type="molecule type" value="Genomic_DNA"/>
</dbReference>
<feature type="transmembrane region" description="Helical" evidence="12">
    <location>
        <begin position="64"/>
        <end position="83"/>
    </location>
</feature>
<keyword evidence="4 12" id="KW-0812">Transmembrane</keyword>
<dbReference type="Gene3D" id="1.20.1550.10">
    <property type="entry name" value="DsbB-like"/>
    <property type="match status" value="1"/>
</dbReference>
<evidence type="ECO:0000256" key="9">
    <source>
        <dbReference type="ARBA" id="ARBA00023157"/>
    </source>
</evidence>
<dbReference type="STRING" id="1802158.A2827_01250"/>
<keyword evidence="7" id="KW-0560">Oxidoreductase</keyword>
<evidence type="ECO:0000256" key="2">
    <source>
        <dbReference type="ARBA" id="ARBA00007602"/>
    </source>
</evidence>
<comment type="subcellular location">
    <subcellularLocation>
        <location evidence="1">Membrane</location>
        <topology evidence="1">Multi-pass membrane protein</topology>
    </subcellularLocation>
</comment>
<keyword evidence="6 12" id="KW-1133">Transmembrane helix</keyword>
<evidence type="ECO:0000256" key="4">
    <source>
        <dbReference type="ARBA" id="ARBA00022692"/>
    </source>
</evidence>
<keyword evidence="10" id="KW-0143">Chaperone</keyword>
<proteinExistence type="inferred from homology"/>
<evidence type="ECO:0000256" key="3">
    <source>
        <dbReference type="ARBA" id="ARBA00022448"/>
    </source>
</evidence>
<dbReference type="InterPro" id="IPR003752">
    <property type="entry name" value="DiS_bond_form_DsbB/BdbC"/>
</dbReference>
<dbReference type="Proteomes" id="UP000177932">
    <property type="component" value="Unassembled WGS sequence"/>
</dbReference>
<name>A0A1G2H5B2_9BACT</name>
<dbReference type="PANTHER" id="PTHR43469:SF1">
    <property type="entry name" value="SPBETA PROPHAGE-DERIVED DISULFIDE BOND FORMATION PROTEIN B"/>
    <property type="match status" value="1"/>
</dbReference>
<dbReference type="InterPro" id="IPR023380">
    <property type="entry name" value="DsbB-like_sf"/>
</dbReference>
<comment type="similarity">
    <text evidence="2">Belongs to the DsbB family. BdbC subfamily.</text>
</comment>
<evidence type="ECO:0000256" key="1">
    <source>
        <dbReference type="ARBA" id="ARBA00004141"/>
    </source>
</evidence>
<evidence type="ECO:0008006" key="15">
    <source>
        <dbReference type="Google" id="ProtNLM"/>
    </source>
</evidence>
<dbReference type="GO" id="GO:0006457">
    <property type="term" value="P:protein folding"/>
    <property type="evidence" value="ECO:0007669"/>
    <property type="project" value="InterPro"/>
</dbReference>
<dbReference type="GO" id="GO:0016020">
    <property type="term" value="C:membrane"/>
    <property type="evidence" value="ECO:0007669"/>
    <property type="project" value="UniProtKB-SubCell"/>
</dbReference>
<protein>
    <recommendedName>
        <fullName evidence="15">2-oxoglutarate dehydrogenase</fullName>
    </recommendedName>
</protein>
<reference evidence="13 14" key="1">
    <citation type="journal article" date="2016" name="Nat. Commun.">
        <title>Thousands of microbial genomes shed light on interconnected biogeochemical processes in an aquifer system.</title>
        <authorList>
            <person name="Anantharaman K."/>
            <person name="Brown C.T."/>
            <person name="Hug L.A."/>
            <person name="Sharon I."/>
            <person name="Castelle C.J."/>
            <person name="Probst A.J."/>
            <person name="Thomas B.C."/>
            <person name="Singh A."/>
            <person name="Wilkins M.J."/>
            <person name="Karaoz U."/>
            <person name="Brodie E.L."/>
            <person name="Williams K.H."/>
            <person name="Hubbard S.S."/>
            <person name="Banfield J.F."/>
        </authorList>
    </citation>
    <scope>NUCLEOTIDE SEQUENCE [LARGE SCALE GENOMIC DNA]</scope>
</reference>
<evidence type="ECO:0000256" key="6">
    <source>
        <dbReference type="ARBA" id="ARBA00022989"/>
    </source>
</evidence>
<evidence type="ECO:0000256" key="11">
    <source>
        <dbReference type="ARBA" id="ARBA00023284"/>
    </source>
</evidence>
<feature type="transmembrane region" description="Helical" evidence="12">
    <location>
        <begin position="7"/>
        <end position="27"/>
    </location>
</feature>
<comment type="caution">
    <text evidence="13">The sequence shown here is derived from an EMBL/GenBank/DDBJ whole genome shotgun (WGS) entry which is preliminary data.</text>
</comment>
<evidence type="ECO:0000256" key="12">
    <source>
        <dbReference type="SAM" id="Phobius"/>
    </source>
</evidence>
<dbReference type="PANTHER" id="PTHR43469">
    <property type="entry name" value="DISULFIDE FORMATION PROTEIN-RELATED"/>
    <property type="match status" value="1"/>
</dbReference>
<dbReference type="Pfam" id="PF02600">
    <property type="entry name" value="DsbB"/>
    <property type="match status" value="1"/>
</dbReference>
<keyword evidence="3" id="KW-0813">Transport</keyword>
<evidence type="ECO:0000256" key="5">
    <source>
        <dbReference type="ARBA" id="ARBA00022982"/>
    </source>
</evidence>
<dbReference type="GO" id="GO:0015035">
    <property type="term" value="F:protein-disulfide reductase activity"/>
    <property type="evidence" value="ECO:0007669"/>
    <property type="project" value="InterPro"/>
</dbReference>
<evidence type="ECO:0000256" key="7">
    <source>
        <dbReference type="ARBA" id="ARBA00023002"/>
    </source>
</evidence>
<sequence>MAVLGKNGVLLSLSIAIASTIFSLFHSEIAGFEPCKLCWLQRIFMYPQIVLLGIAWFKKDFKIVNYALPLVIIGTIVAVYHNYIYYGGTSIFPCDALSLGVSCARRYVLSSCKV</sequence>
<keyword evidence="9" id="KW-1015">Disulfide bond</keyword>
<accession>A0A1G2H5B2</accession>